<feature type="domain" description="CUB" evidence="4">
    <location>
        <begin position="588"/>
        <end position="698"/>
    </location>
</feature>
<dbReference type="PROSITE" id="PS01180">
    <property type="entry name" value="CUB"/>
    <property type="match status" value="4"/>
</dbReference>
<gene>
    <name evidence="5" type="ORF">PEVE_00002379</name>
</gene>
<dbReference type="Gene3D" id="2.60.120.290">
    <property type="entry name" value="Spermadhesin, CUB domain"/>
    <property type="match status" value="4"/>
</dbReference>
<dbReference type="InterPro" id="IPR000859">
    <property type="entry name" value="CUB_dom"/>
</dbReference>
<dbReference type="SMART" id="SM00042">
    <property type="entry name" value="CUB"/>
    <property type="match status" value="4"/>
</dbReference>
<proteinExistence type="predicted"/>
<comment type="caution">
    <text evidence="5">The sequence shown here is derived from an EMBL/GenBank/DDBJ whole genome shotgun (WGS) entry which is preliminary data.</text>
</comment>
<dbReference type="EMBL" id="CALNXI010001139">
    <property type="protein sequence ID" value="CAH3157132.1"/>
    <property type="molecule type" value="Genomic_DNA"/>
</dbReference>
<dbReference type="CDD" id="cd00041">
    <property type="entry name" value="CUB"/>
    <property type="match status" value="4"/>
</dbReference>
<feature type="domain" description="CUB" evidence="4">
    <location>
        <begin position="239"/>
        <end position="371"/>
    </location>
</feature>
<feature type="domain" description="CUB" evidence="4">
    <location>
        <begin position="429"/>
        <end position="558"/>
    </location>
</feature>
<dbReference type="Proteomes" id="UP001159427">
    <property type="component" value="Unassembled WGS sequence"/>
</dbReference>
<evidence type="ECO:0000313" key="5">
    <source>
        <dbReference type="EMBL" id="CAH3157132.1"/>
    </source>
</evidence>
<accession>A0ABN8Q4K4</accession>
<evidence type="ECO:0000256" key="1">
    <source>
        <dbReference type="ARBA" id="ARBA00022737"/>
    </source>
</evidence>
<reference evidence="5 6" key="1">
    <citation type="submission" date="2022-05" db="EMBL/GenBank/DDBJ databases">
        <authorList>
            <consortium name="Genoscope - CEA"/>
            <person name="William W."/>
        </authorList>
    </citation>
    <scope>NUCLEOTIDE SEQUENCE [LARGE SCALE GENOMIC DNA]</scope>
</reference>
<keyword evidence="2" id="KW-1015">Disulfide bond</keyword>
<keyword evidence="6" id="KW-1185">Reference proteome</keyword>
<evidence type="ECO:0000313" key="6">
    <source>
        <dbReference type="Proteomes" id="UP001159427"/>
    </source>
</evidence>
<keyword evidence="1" id="KW-0677">Repeat</keyword>
<evidence type="ECO:0000256" key="2">
    <source>
        <dbReference type="ARBA" id="ARBA00023157"/>
    </source>
</evidence>
<protein>
    <recommendedName>
        <fullName evidence="4">CUB domain-containing protein</fullName>
    </recommendedName>
</protein>
<comment type="caution">
    <text evidence="3">Lacks conserved residue(s) required for the propagation of feature annotation.</text>
</comment>
<feature type="domain" description="CUB" evidence="4">
    <location>
        <begin position="104"/>
        <end position="233"/>
    </location>
</feature>
<name>A0ABN8Q4K4_9CNID</name>
<dbReference type="PANTHER" id="PTHR24251">
    <property type="entry name" value="OVOCHYMASE-RELATED"/>
    <property type="match status" value="1"/>
</dbReference>
<evidence type="ECO:0000256" key="3">
    <source>
        <dbReference type="PROSITE-ProRule" id="PRU00059"/>
    </source>
</evidence>
<dbReference type="InterPro" id="IPR035914">
    <property type="entry name" value="Sperma_CUB_dom_sf"/>
</dbReference>
<dbReference type="Pfam" id="PF00431">
    <property type="entry name" value="CUB"/>
    <property type="match status" value="3"/>
</dbReference>
<dbReference type="SUPFAM" id="SSF49854">
    <property type="entry name" value="Spermadhesin, CUB domain"/>
    <property type="match status" value="4"/>
</dbReference>
<sequence>MTGSTTGTLVYPSSGNYGINETKCWRIEVPKPYIGIGIYFHRYSMTGQVGGFQNRGVCFYYVCSISVLLSLFGKGICDSTRVAVVWQVESDNIVFINVGSFLVCPNGIVNMTGSTTGTLGYPSSGNYGINETKCWRIEVPKPYRGIGIYFHSFDIEECTNCECDKLTYSSRYGFLSFLNPKCVRRTSRYQEARNMQEGDARPEDVETGRDIWFRFVSDDTVFYKGFNLSYIVESSTRNSRSVLNATEGETFEIGTPKVGESKNYPENFDWEWYLIVPEGRQVQLTFDIFELEQSTDCENDYLEVREAISESPAFPILSFSGKYGPILSKPVCGTNKPGTIQSSGNMVWVHFRSDFNTTTTYRGFKASFKAGQGRLSISHPMSLLFLSALLMATSKDRVSGQFPRNGFFNVCSISVLLSLFGKGLCDSICPNGIVNMTGSTAGTLVYPSSGNYGINETKCWRIEVPKPYIGIGIYFHSFDIEECKNCDCDKLTYSSSYFGISISNAKCVRRTSRYQEARNMQEGDADPEDDENGRDIWFRFVSDDTVFYKGFNLSYIVKSRTPSSRYRSVLNATEDETFEIGTPKVGESKNYPENFEWEWYLIVPEGRQVQLTFDIFQLEQSTDCENDYLEVREADVKEPITKPVDIEGKYGAILSKPVCGTNNPGTIQSAGNMVWVHFKSDSNTTTTYRGFKASFKAGQGRLSISHPMALLFLSALLMATSKDSLF</sequence>
<organism evidence="5 6">
    <name type="scientific">Porites evermanni</name>
    <dbReference type="NCBI Taxonomy" id="104178"/>
    <lineage>
        <taxon>Eukaryota</taxon>
        <taxon>Metazoa</taxon>
        <taxon>Cnidaria</taxon>
        <taxon>Anthozoa</taxon>
        <taxon>Hexacorallia</taxon>
        <taxon>Scleractinia</taxon>
        <taxon>Fungiina</taxon>
        <taxon>Poritidae</taxon>
        <taxon>Porites</taxon>
    </lineage>
</organism>
<evidence type="ECO:0000259" key="4">
    <source>
        <dbReference type="PROSITE" id="PS01180"/>
    </source>
</evidence>